<accession>A0A136WJ83</accession>
<gene>
    <name evidence="1" type="ORF">CLNEO_06310</name>
</gene>
<evidence type="ECO:0000313" key="1">
    <source>
        <dbReference type="EMBL" id="KXL54524.1"/>
    </source>
</evidence>
<dbReference type="EMBL" id="LRVM01000001">
    <property type="protein sequence ID" value="KXL54524.1"/>
    <property type="molecule type" value="Genomic_DNA"/>
</dbReference>
<dbReference type="STRING" id="36847.CLNEO_06310"/>
<reference evidence="1 2" key="1">
    <citation type="submission" date="2016-01" db="EMBL/GenBank/DDBJ databases">
        <title>Genome sequence of Clostridium neopropionicum X4, DSM-3847.</title>
        <authorList>
            <person name="Poehlein A."/>
            <person name="Beck M.H."/>
            <person name="Bengelsdorf F.R."/>
            <person name="Daniel R."/>
            <person name="Duerre P."/>
        </authorList>
    </citation>
    <scope>NUCLEOTIDE SEQUENCE [LARGE SCALE GENOMIC DNA]</scope>
    <source>
        <strain evidence="1 2">DSM-3847</strain>
    </source>
</reference>
<keyword evidence="2" id="KW-1185">Reference proteome</keyword>
<evidence type="ECO:0000313" key="2">
    <source>
        <dbReference type="Proteomes" id="UP000070539"/>
    </source>
</evidence>
<comment type="caution">
    <text evidence="1">The sequence shown here is derived from an EMBL/GenBank/DDBJ whole genome shotgun (WGS) entry which is preliminary data.</text>
</comment>
<sequence length="193" mass="23286">MLEERLKKDERCKVLIEYSKTYFLDRAYQLENRFYSDYYVQCTQSTAADAYENFLETAMEHNYFKNKLQRLDETAMLRFFKLAAIHHTIRMVRRRKKSLSWEDMKDNLFQVYDLTKNEKEMADILQRCAFLYQSGFQDLFIKTTARYIFGDKELSAFSFAFIGNFWYNSYSSFMGSFTGYVPFHVRMERAMGE</sequence>
<organism evidence="1 2">
    <name type="scientific">Anaerotignum neopropionicum</name>
    <dbReference type="NCBI Taxonomy" id="36847"/>
    <lineage>
        <taxon>Bacteria</taxon>
        <taxon>Bacillati</taxon>
        <taxon>Bacillota</taxon>
        <taxon>Clostridia</taxon>
        <taxon>Lachnospirales</taxon>
        <taxon>Anaerotignaceae</taxon>
        <taxon>Anaerotignum</taxon>
    </lineage>
</organism>
<proteinExistence type="predicted"/>
<name>A0A136WJ83_9FIRM</name>
<dbReference type="Proteomes" id="UP000070539">
    <property type="component" value="Unassembled WGS sequence"/>
</dbReference>
<dbReference type="OrthoDB" id="2061677at2"/>
<dbReference type="AlphaFoldDB" id="A0A136WJ83"/>
<protein>
    <submittedName>
        <fullName evidence="1">Uncharacterized protein</fullName>
    </submittedName>
</protein>
<dbReference type="RefSeq" id="WP_157723468.1">
    <property type="nucleotide sequence ID" value="NZ_LRVM01000001.1"/>
</dbReference>